<dbReference type="EMBL" id="KI517748">
    <property type="protein sequence ID" value="ESQ32554.1"/>
    <property type="molecule type" value="Genomic_DNA"/>
</dbReference>
<evidence type="ECO:0000313" key="4">
    <source>
        <dbReference type="EMBL" id="ESQ32554.1"/>
    </source>
</evidence>
<evidence type="ECO:0000256" key="2">
    <source>
        <dbReference type="ARBA" id="ARBA00023315"/>
    </source>
</evidence>
<feature type="region of interest" description="Disordered" evidence="3">
    <location>
        <begin position="205"/>
        <end position="226"/>
    </location>
</feature>
<evidence type="ECO:0000313" key="5">
    <source>
        <dbReference type="Proteomes" id="UP000030689"/>
    </source>
</evidence>
<keyword evidence="2" id="KW-0012">Acyltransferase</keyword>
<organism evidence="4 5">
    <name type="scientific">Eutrema salsugineum</name>
    <name type="common">Saltwater cress</name>
    <name type="synonym">Sisymbrium salsugineum</name>
    <dbReference type="NCBI Taxonomy" id="72664"/>
    <lineage>
        <taxon>Eukaryota</taxon>
        <taxon>Viridiplantae</taxon>
        <taxon>Streptophyta</taxon>
        <taxon>Embryophyta</taxon>
        <taxon>Tracheophyta</taxon>
        <taxon>Spermatophyta</taxon>
        <taxon>Magnoliopsida</taxon>
        <taxon>eudicotyledons</taxon>
        <taxon>Gunneridae</taxon>
        <taxon>Pentapetalae</taxon>
        <taxon>rosids</taxon>
        <taxon>malvids</taxon>
        <taxon>Brassicales</taxon>
        <taxon>Brassicaceae</taxon>
        <taxon>Eutremeae</taxon>
        <taxon>Eutrema</taxon>
    </lineage>
</organism>
<accession>V4KMQ8</accession>
<feature type="non-terminal residue" evidence="4">
    <location>
        <position position="226"/>
    </location>
</feature>
<dbReference type="Pfam" id="PF02458">
    <property type="entry name" value="Transferase"/>
    <property type="match status" value="1"/>
</dbReference>
<dbReference type="GO" id="GO:0016747">
    <property type="term" value="F:acyltransferase activity, transferring groups other than amino-acyl groups"/>
    <property type="evidence" value="ECO:0007669"/>
    <property type="project" value="UniProtKB-ARBA"/>
</dbReference>
<proteinExistence type="predicted"/>
<dbReference type="Gramene" id="ESQ32554">
    <property type="protein sequence ID" value="ESQ32554"/>
    <property type="gene ID" value="EUTSA_v10005681mg"/>
</dbReference>
<dbReference type="PANTHER" id="PTHR31625">
    <property type="match status" value="1"/>
</dbReference>
<sequence length="226" mass="25797">MALKLIKICRVSPAPDSSNDSVDPLVLPLTFFDLRWVRSHPTQQAIFYKLSESSSREFFHSVILPKLELSLSLVLRHYLPFAGLRPQTELRVLVPELSVTRLDSASLYSLQITLFQNQGFCIGLAEHHVLKDGTGSIMFIKSWAHIYRTLINVPPGLESKILEFMSYFSDGKYGKRTMKPPPSTEDTRTDLVRITLELTREKVEKLKAQAKRESTRSQPELHLSSR</sequence>
<dbReference type="AlphaFoldDB" id="V4KMQ8"/>
<name>V4KMQ8_EUTSA</name>
<protein>
    <submittedName>
        <fullName evidence="4">Uncharacterized protein</fullName>
    </submittedName>
</protein>
<dbReference type="eggNOG" id="ENOG502QPXT">
    <property type="taxonomic scope" value="Eukaryota"/>
</dbReference>
<feature type="compositionally biased region" description="Basic and acidic residues" evidence="3">
    <location>
        <begin position="205"/>
        <end position="215"/>
    </location>
</feature>
<dbReference type="KEGG" id="eus:EUTSA_v10005681mg"/>
<reference evidence="4 5" key="1">
    <citation type="journal article" date="2013" name="Front. Plant Sci.">
        <title>The Reference Genome of the Halophytic Plant Eutrema salsugineum.</title>
        <authorList>
            <person name="Yang R."/>
            <person name="Jarvis D.E."/>
            <person name="Chen H."/>
            <person name="Beilstein M.A."/>
            <person name="Grimwood J."/>
            <person name="Jenkins J."/>
            <person name="Shu S."/>
            <person name="Prochnik S."/>
            <person name="Xin M."/>
            <person name="Ma C."/>
            <person name="Schmutz J."/>
            <person name="Wing R.A."/>
            <person name="Mitchell-Olds T."/>
            <person name="Schumaker K.S."/>
            <person name="Wang X."/>
        </authorList>
    </citation>
    <scope>NUCLEOTIDE SEQUENCE [LARGE SCALE GENOMIC DNA]</scope>
</reference>
<dbReference type="Gene3D" id="3.30.559.10">
    <property type="entry name" value="Chloramphenicol acetyltransferase-like domain"/>
    <property type="match status" value="2"/>
</dbReference>
<dbReference type="STRING" id="72664.V4KMQ8"/>
<gene>
    <name evidence="4" type="ORF">EUTSA_v10005681mg</name>
</gene>
<dbReference type="InterPro" id="IPR023213">
    <property type="entry name" value="CAT-like_dom_sf"/>
</dbReference>
<dbReference type="OMA" id="WAHIYRT"/>
<dbReference type="Proteomes" id="UP000030689">
    <property type="component" value="Unassembled WGS sequence"/>
</dbReference>
<evidence type="ECO:0000256" key="1">
    <source>
        <dbReference type="ARBA" id="ARBA00022679"/>
    </source>
</evidence>
<dbReference type="InterPro" id="IPR051504">
    <property type="entry name" value="Plant_metabolite_acyltrans"/>
</dbReference>
<keyword evidence="1" id="KW-0808">Transferase</keyword>
<evidence type="ECO:0000256" key="3">
    <source>
        <dbReference type="SAM" id="MobiDB-lite"/>
    </source>
</evidence>
<keyword evidence="5" id="KW-1185">Reference proteome</keyword>